<accession>A0ABW8AHT9</accession>
<keyword evidence="2" id="KW-0472">Membrane</keyword>
<keyword evidence="2" id="KW-1133">Transmembrane helix</keyword>
<reference evidence="4 5" key="1">
    <citation type="submission" date="2024-10" db="EMBL/GenBank/DDBJ databases">
        <title>The Natural Products Discovery Center: Release of the First 8490 Sequenced Strains for Exploring Actinobacteria Biosynthetic Diversity.</title>
        <authorList>
            <person name="Kalkreuter E."/>
            <person name="Kautsar S.A."/>
            <person name="Yang D."/>
            <person name="Bader C.D."/>
            <person name="Teijaro C.N."/>
            <person name="Fluegel L."/>
            <person name="Davis C.M."/>
            <person name="Simpson J.R."/>
            <person name="Lauterbach L."/>
            <person name="Steele A.D."/>
            <person name="Gui C."/>
            <person name="Meng S."/>
            <person name="Li G."/>
            <person name="Viehrig K."/>
            <person name="Ye F."/>
            <person name="Su P."/>
            <person name="Kiefer A.F."/>
            <person name="Nichols A."/>
            <person name="Cepeda A.J."/>
            <person name="Yan W."/>
            <person name="Fan B."/>
            <person name="Jiang Y."/>
            <person name="Adhikari A."/>
            <person name="Zheng C.-J."/>
            <person name="Schuster L."/>
            <person name="Cowan T.M."/>
            <person name="Smanski M.J."/>
            <person name="Chevrette M.G."/>
            <person name="De Carvalho L.P.S."/>
            <person name="Shen B."/>
        </authorList>
    </citation>
    <scope>NUCLEOTIDE SEQUENCE [LARGE SCALE GENOMIC DNA]</scope>
    <source>
        <strain evidence="4 5">NPDC049639</strain>
    </source>
</reference>
<feature type="compositionally biased region" description="Basic residues" evidence="1">
    <location>
        <begin position="280"/>
        <end position="289"/>
    </location>
</feature>
<dbReference type="EMBL" id="JBITLV010000001">
    <property type="protein sequence ID" value="MFI7585927.1"/>
    <property type="molecule type" value="Genomic_DNA"/>
</dbReference>
<feature type="domain" description="Cyanobacterial TRADD-N associated 2 transmembrane" evidence="3">
    <location>
        <begin position="158"/>
        <end position="228"/>
    </location>
</feature>
<proteinExistence type="predicted"/>
<evidence type="ECO:0000256" key="2">
    <source>
        <dbReference type="SAM" id="Phobius"/>
    </source>
</evidence>
<dbReference type="Proteomes" id="UP001612915">
    <property type="component" value="Unassembled WGS sequence"/>
</dbReference>
<feature type="transmembrane region" description="Helical" evidence="2">
    <location>
        <begin position="166"/>
        <end position="190"/>
    </location>
</feature>
<protein>
    <recommendedName>
        <fullName evidence="3">Cyanobacterial TRADD-N associated 2 transmembrane domain-containing protein</fullName>
    </recommendedName>
</protein>
<comment type="caution">
    <text evidence="4">The sequence shown here is derived from an EMBL/GenBank/DDBJ whole genome shotgun (WGS) entry which is preliminary data.</text>
</comment>
<sequence>MDNGDEAANEDPDRSDVDTYYHLSLAERRLMWRNSPEFTESRAIVRKILIAAAALGITVGGVSGLLIPLSEPQPKPVDWIFGPLVGILVGILVAEYLASAVAVAIRNRFRRNFRDGLMLGVAQSQLQRADERVAEGATDFGSLWEATQKRLDYYHQIATSQARRSFIYGQVAAGLGFVVVLISAILATLADSTASAVSAGITGISGGGLGAFIGTTFMRSQEAASQQLRDYFAQPLEFSRMLAAERLLDKLSGQDKAEATVAIIRSMTGEVSAATPQNKARPRTGPKKPRNQDQAPERTSAEQ</sequence>
<feature type="region of interest" description="Disordered" evidence="1">
    <location>
        <begin position="270"/>
        <end position="303"/>
    </location>
</feature>
<gene>
    <name evidence="4" type="ORF">ACIB24_02490</name>
</gene>
<evidence type="ECO:0000256" key="1">
    <source>
        <dbReference type="SAM" id="MobiDB-lite"/>
    </source>
</evidence>
<feature type="transmembrane region" description="Helical" evidence="2">
    <location>
        <begin position="196"/>
        <end position="218"/>
    </location>
</feature>
<dbReference type="Pfam" id="PF20712">
    <property type="entry name" value="CyanoTRADDas_TM"/>
    <property type="match status" value="1"/>
</dbReference>
<dbReference type="RefSeq" id="WP_398274667.1">
    <property type="nucleotide sequence ID" value="NZ_JBITLV010000001.1"/>
</dbReference>
<feature type="transmembrane region" description="Helical" evidence="2">
    <location>
        <begin position="48"/>
        <end position="67"/>
    </location>
</feature>
<keyword evidence="2" id="KW-0812">Transmembrane</keyword>
<name>A0ABW8AHT9_9ACTN</name>
<keyword evidence="5" id="KW-1185">Reference proteome</keyword>
<evidence type="ECO:0000259" key="3">
    <source>
        <dbReference type="Pfam" id="PF20712"/>
    </source>
</evidence>
<evidence type="ECO:0000313" key="5">
    <source>
        <dbReference type="Proteomes" id="UP001612915"/>
    </source>
</evidence>
<feature type="transmembrane region" description="Helical" evidence="2">
    <location>
        <begin position="79"/>
        <end position="105"/>
    </location>
</feature>
<evidence type="ECO:0000313" key="4">
    <source>
        <dbReference type="EMBL" id="MFI7585927.1"/>
    </source>
</evidence>
<organism evidence="4 5">
    <name type="scientific">Spongisporangium articulatum</name>
    <dbReference type="NCBI Taxonomy" id="3362603"/>
    <lineage>
        <taxon>Bacteria</taxon>
        <taxon>Bacillati</taxon>
        <taxon>Actinomycetota</taxon>
        <taxon>Actinomycetes</taxon>
        <taxon>Kineosporiales</taxon>
        <taxon>Kineosporiaceae</taxon>
        <taxon>Spongisporangium</taxon>
    </lineage>
</organism>
<dbReference type="InterPro" id="IPR048567">
    <property type="entry name" value="CyanoTRADDas_TM"/>
</dbReference>